<protein>
    <recommendedName>
        <fullName evidence="6">WD40 repeat domain-containing protein</fullName>
    </recommendedName>
</protein>
<organism evidence="4 5">
    <name type="scientific">Pegethrix bostrychoides GSE-TBD4-15B</name>
    <dbReference type="NCBI Taxonomy" id="2839662"/>
    <lineage>
        <taxon>Bacteria</taxon>
        <taxon>Bacillati</taxon>
        <taxon>Cyanobacteriota</taxon>
        <taxon>Cyanophyceae</taxon>
        <taxon>Oculatellales</taxon>
        <taxon>Oculatellaceae</taxon>
        <taxon>Pegethrix</taxon>
    </lineage>
</organism>
<dbReference type="InterPro" id="IPR036322">
    <property type="entry name" value="WD40_repeat_dom_sf"/>
</dbReference>
<dbReference type="GO" id="GO:0000027">
    <property type="term" value="P:ribosomal large subunit assembly"/>
    <property type="evidence" value="ECO:0007669"/>
    <property type="project" value="TreeGrafter"/>
</dbReference>
<dbReference type="InterPro" id="IPR001680">
    <property type="entry name" value="WD40_rpt"/>
</dbReference>
<dbReference type="PROSITE" id="PS50294">
    <property type="entry name" value="WD_REPEATS_REGION"/>
    <property type="match status" value="2"/>
</dbReference>
<dbReference type="Gene3D" id="2.130.10.10">
    <property type="entry name" value="YVTN repeat-like/Quinoprotein amine dehydrogenase"/>
    <property type="match status" value="2"/>
</dbReference>
<dbReference type="SUPFAM" id="SSF50978">
    <property type="entry name" value="WD40 repeat-like"/>
    <property type="match status" value="1"/>
</dbReference>
<feature type="repeat" description="WD" evidence="3">
    <location>
        <begin position="253"/>
        <end position="284"/>
    </location>
</feature>
<feature type="repeat" description="WD" evidence="3">
    <location>
        <begin position="294"/>
        <end position="325"/>
    </location>
</feature>
<dbReference type="SMART" id="SM00320">
    <property type="entry name" value="WD40"/>
    <property type="match status" value="7"/>
</dbReference>
<keyword evidence="1 3" id="KW-0853">WD repeat</keyword>
<accession>A0A951P8Q6</accession>
<dbReference type="Pfam" id="PF00400">
    <property type="entry name" value="WD40"/>
    <property type="match status" value="5"/>
</dbReference>
<keyword evidence="2" id="KW-0677">Repeat</keyword>
<name>A0A951P8Q6_9CYAN</name>
<sequence>MDDYVTAIVWAPEVLFAASAAGELVGYQDNGKTKTILQAATDQSIDALALSSSGKLLAASGQSGQVSIWRLPQPTPIATLDNAPAWVDRLAWSPIHSQLAFSLGKYVQVWDGESGEILTTLNFGFSVLDITWHPSGDRLTVAGYQSIKVWSALDWDADPEVIEIASASTTILWSPEGSYIASGNIDKTISVIDVQRPTEPWMMRGFPGKIRQMAWTDAPVKQGAPLLASASTDSIVVWHRHLDDAIGWEGQVLGQHEARIQAMQFQPGSSLLASAGEDGWVVLWPKAARLGQMLNGADGGFSSLSWHPTGEQLAAGGRNGELMVWARTTRGKGFGQK</sequence>
<reference evidence="4" key="2">
    <citation type="journal article" date="2022" name="Microbiol. Resour. Announc.">
        <title>Metagenome Sequencing to Explore Phylogenomics of Terrestrial Cyanobacteria.</title>
        <authorList>
            <person name="Ward R.D."/>
            <person name="Stajich J.E."/>
            <person name="Johansen J.R."/>
            <person name="Huntemann M."/>
            <person name="Clum A."/>
            <person name="Foster B."/>
            <person name="Foster B."/>
            <person name="Roux S."/>
            <person name="Palaniappan K."/>
            <person name="Varghese N."/>
            <person name="Mukherjee S."/>
            <person name="Reddy T.B.K."/>
            <person name="Daum C."/>
            <person name="Copeland A."/>
            <person name="Chen I.A."/>
            <person name="Ivanova N.N."/>
            <person name="Kyrpides N.C."/>
            <person name="Shapiro N."/>
            <person name="Eloe-Fadrosh E.A."/>
            <person name="Pietrasiak N."/>
        </authorList>
    </citation>
    <scope>NUCLEOTIDE SEQUENCE</scope>
    <source>
        <strain evidence="4">GSE-TBD4-15B</strain>
    </source>
</reference>
<dbReference type="Proteomes" id="UP000707356">
    <property type="component" value="Unassembled WGS sequence"/>
</dbReference>
<feature type="repeat" description="WD" evidence="3">
    <location>
        <begin position="38"/>
        <end position="79"/>
    </location>
</feature>
<dbReference type="AlphaFoldDB" id="A0A951P8Q6"/>
<dbReference type="PANTHER" id="PTHR19848">
    <property type="entry name" value="WD40 REPEAT PROTEIN"/>
    <property type="match status" value="1"/>
</dbReference>
<proteinExistence type="predicted"/>
<evidence type="ECO:0008006" key="6">
    <source>
        <dbReference type="Google" id="ProtNLM"/>
    </source>
</evidence>
<evidence type="ECO:0000313" key="4">
    <source>
        <dbReference type="EMBL" id="MBW4465156.1"/>
    </source>
</evidence>
<evidence type="ECO:0000256" key="2">
    <source>
        <dbReference type="ARBA" id="ARBA00022737"/>
    </source>
</evidence>
<evidence type="ECO:0000256" key="1">
    <source>
        <dbReference type="ARBA" id="ARBA00022574"/>
    </source>
</evidence>
<evidence type="ECO:0000256" key="3">
    <source>
        <dbReference type="PROSITE-ProRule" id="PRU00221"/>
    </source>
</evidence>
<dbReference type="PANTHER" id="PTHR19848:SF0">
    <property type="entry name" value="NOTCHLESS PROTEIN HOMOLOG 1"/>
    <property type="match status" value="1"/>
</dbReference>
<dbReference type="InterPro" id="IPR015943">
    <property type="entry name" value="WD40/YVTN_repeat-like_dom_sf"/>
</dbReference>
<dbReference type="EMBL" id="JAHHHV010000032">
    <property type="protein sequence ID" value="MBW4465156.1"/>
    <property type="molecule type" value="Genomic_DNA"/>
</dbReference>
<gene>
    <name evidence="4" type="ORF">KME07_06905</name>
</gene>
<evidence type="ECO:0000313" key="5">
    <source>
        <dbReference type="Proteomes" id="UP000707356"/>
    </source>
</evidence>
<comment type="caution">
    <text evidence="4">The sequence shown here is derived from an EMBL/GenBank/DDBJ whole genome shotgun (WGS) entry which is preliminary data.</text>
</comment>
<dbReference type="PROSITE" id="PS50082">
    <property type="entry name" value="WD_REPEATS_2"/>
    <property type="match status" value="3"/>
</dbReference>
<reference evidence="4" key="1">
    <citation type="submission" date="2021-05" db="EMBL/GenBank/DDBJ databases">
        <authorList>
            <person name="Pietrasiak N."/>
            <person name="Ward R."/>
            <person name="Stajich J.E."/>
            <person name="Kurbessoian T."/>
        </authorList>
    </citation>
    <scope>NUCLEOTIDE SEQUENCE</scope>
    <source>
        <strain evidence="4">GSE-TBD4-15B</strain>
    </source>
</reference>